<keyword evidence="2" id="KW-1003">Cell membrane</keyword>
<organism evidence="7 8">
    <name type="scientific">Kosmotoga pacifica</name>
    <dbReference type="NCBI Taxonomy" id="1330330"/>
    <lineage>
        <taxon>Bacteria</taxon>
        <taxon>Thermotogati</taxon>
        <taxon>Thermotogota</taxon>
        <taxon>Thermotogae</taxon>
        <taxon>Kosmotogales</taxon>
        <taxon>Kosmotogaceae</taxon>
        <taxon>Kosmotoga</taxon>
    </lineage>
</organism>
<feature type="transmembrane region" description="Helical" evidence="6">
    <location>
        <begin position="176"/>
        <end position="195"/>
    </location>
</feature>
<dbReference type="Gene3D" id="1.10.3470.10">
    <property type="entry name" value="ABC transporter involved in vitamin B12 uptake, BtuC"/>
    <property type="match status" value="1"/>
</dbReference>
<evidence type="ECO:0000256" key="6">
    <source>
        <dbReference type="SAM" id="Phobius"/>
    </source>
</evidence>
<feature type="transmembrane region" description="Helical" evidence="6">
    <location>
        <begin position="106"/>
        <end position="125"/>
    </location>
</feature>
<dbReference type="RefSeq" id="WP_047754844.1">
    <property type="nucleotide sequence ID" value="NZ_CAJUHA010000017.1"/>
</dbReference>
<dbReference type="PATRIC" id="fig|1330330.3.peg.1548"/>
<protein>
    <submittedName>
        <fullName evidence="7">ABC transporter permease</fullName>
    </submittedName>
</protein>
<feature type="transmembrane region" description="Helical" evidence="6">
    <location>
        <begin position="12"/>
        <end position="29"/>
    </location>
</feature>
<dbReference type="CDD" id="cd06581">
    <property type="entry name" value="TM_PBP1_LivM_like"/>
    <property type="match status" value="1"/>
</dbReference>
<keyword evidence="8" id="KW-1185">Reference proteome</keyword>
<name>A0A0G2ZDR7_9BACT</name>
<dbReference type="EMBL" id="CP011232">
    <property type="protein sequence ID" value="AKI97709.1"/>
    <property type="molecule type" value="Genomic_DNA"/>
</dbReference>
<feature type="transmembrane region" description="Helical" evidence="6">
    <location>
        <begin position="308"/>
        <end position="327"/>
    </location>
</feature>
<keyword evidence="4 6" id="KW-1133">Transmembrane helix</keyword>
<dbReference type="Pfam" id="PF02653">
    <property type="entry name" value="BPD_transp_2"/>
    <property type="match status" value="1"/>
</dbReference>
<evidence type="ECO:0000313" key="7">
    <source>
        <dbReference type="EMBL" id="AKI97709.1"/>
    </source>
</evidence>
<dbReference type="PANTHER" id="PTHR30482">
    <property type="entry name" value="HIGH-AFFINITY BRANCHED-CHAIN AMINO ACID TRANSPORT SYSTEM PERMEASE"/>
    <property type="match status" value="1"/>
</dbReference>
<keyword evidence="3 6" id="KW-0812">Transmembrane</keyword>
<evidence type="ECO:0000256" key="5">
    <source>
        <dbReference type="ARBA" id="ARBA00023136"/>
    </source>
</evidence>
<keyword evidence="5 6" id="KW-0472">Membrane</keyword>
<feature type="transmembrane region" description="Helical" evidence="6">
    <location>
        <begin position="68"/>
        <end position="86"/>
    </location>
</feature>
<evidence type="ECO:0000256" key="3">
    <source>
        <dbReference type="ARBA" id="ARBA00022692"/>
    </source>
</evidence>
<dbReference type="PANTHER" id="PTHR30482:SF10">
    <property type="entry name" value="HIGH-AFFINITY BRANCHED-CHAIN AMINO ACID TRANSPORT PROTEIN BRAE"/>
    <property type="match status" value="1"/>
</dbReference>
<dbReference type="GO" id="GO:0005886">
    <property type="term" value="C:plasma membrane"/>
    <property type="evidence" value="ECO:0007669"/>
    <property type="project" value="UniProtKB-SubCell"/>
</dbReference>
<dbReference type="OrthoDB" id="9789927at2"/>
<reference evidence="7 8" key="1">
    <citation type="submission" date="2015-04" db="EMBL/GenBank/DDBJ databases">
        <title>Complete Genome Sequence of Kosmotoga pacifica SLHLJ1.</title>
        <authorList>
            <person name="Jiang L.J."/>
            <person name="Shao Z.Z."/>
            <person name="Jebbar M."/>
        </authorList>
    </citation>
    <scope>NUCLEOTIDE SEQUENCE [LARGE SCALE GENOMIC DNA]</scope>
    <source>
        <strain evidence="7 8">SLHLJ1</strain>
    </source>
</reference>
<feature type="transmembrane region" description="Helical" evidence="6">
    <location>
        <begin position="223"/>
        <end position="243"/>
    </location>
</feature>
<dbReference type="InterPro" id="IPR001851">
    <property type="entry name" value="ABC_transp_permease"/>
</dbReference>
<dbReference type="STRING" id="1330330.IX53_07645"/>
<evidence type="ECO:0000256" key="4">
    <source>
        <dbReference type="ARBA" id="ARBA00022989"/>
    </source>
</evidence>
<feature type="transmembrane region" description="Helical" evidence="6">
    <location>
        <begin position="263"/>
        <end position="287"/>
    </location>
</feature>
<dbReference type="AlphaFoldDB" id="A0A0G2ZDR7"/>
<evidence type="ECO:0000256" key="2">
    <source>
        <dbReference type="ARBA" id="ARBA00022475"/>
    </source>
</evidence>
<dbReference type="InterPro" id="IPR037294">
    <property type="entry name" value="ABC_BtuC-like"/>
</dbReference>
<dbReference type="GO" id="GO:0015658">
    <property type="term" value="F:branched-chain amino acid transmembrane transporter activity"/>
    <property type="evidence" value="ECO:0007669"/>
    <property type="project" value="InterPro"/>
</dbReference>
<feature type="transmembrane region" description="Helical" evidence="6">
    <location>
        <begin position="35"/>
        <end position="56"/>
    </location>
</feature>
<proteinExistence type="predicted"/>
<sequence length="356" mass="39182">MPMKLSNKTNFILTVVFVAFVWLGLYLINDNMNSYMVRIISLIGIYGIMAVSLTLINGITGIFSLGHSGFIALGAYASALLTMSIQQKEVTFILDKVIWPLNSIQIPFLPATLIGGVIAAAFSFFIGWPSLRLSGDYLAIATLGFSEIIRILVINLRSVTNGALGLKGIPQYTNVWWSWAWLFVTVVFIGSLVNSSYGRALKAIREDKVAAEAMGINVFKHQLLGFVIGGFFAGISGSLYAHWLTTIDPRTTSIGVMLTFNILIMIVIGGLGSISGAIIGAGLFAVLTEWLRFLEEPMKIFTYRFSGIPGLRMLVFSAMFVIVMIFWPRGIMGRKELTWNNIYSWLRRGGRGGSSE</sequence>
<dbReference type="KEGG" id="kpf:IX53_07645"/>
<evidence type="ECO:0000313" key="8">
    <source>
        <dbReference type="Proteomes" id="UP000035159"/>
    </source>
</evidence>
<accession>A0A0G2ZDR7</accession>
<evidence type="ECO:0000256" key="1">
    <source>
        <dbReference type="ARBA" id="ARBA00004651"/>
    </source>
</evidence>
<dbReference type="Proteomes" id="UP000035159">
    <property type="component" value="Chromosome"/>
</dbReference>
<comment type="subcellular location">
    <subcellularLocation>
        <location evidence="1">Cell membrane</location>
        <topology evidence="1">Multi-pass membrane protein</topology>
    </subcellularLocation>
</comment>
<dbReference type="InterPro" id="IPR043428">
    <property type="entry name" value="LivM-like"/>
</dbReference>
<gene>
    <name evidence="7" type="ORF">IX53_07645</name>
</gene>